<dbReference type="PRINTS" id="PR00081">
    <property type="entry name" value="GDHRDH"/>
</dbReference>
<sequence length="270" mass="28878">MPSYLVTGANRGIGFEFVKQLGSKPDYTVFGLVRDKARSADLLAFQNGKADVHVIEGDITKPDTLKKAAEYVSNTTGGTLDVLINNASLVSSPHPYSLDKYPEALEADFLSFFKVSVIGTVHATNAFLPLILSSASSSTAFTPKVITLGSGMGDLDVIIKAGIDLYAPYAAGKAAQAIVVAKYAAEYAEQNVLFLTLSPGLVNTSTGPPEPEQLEAAGKLFVAFKRFAPEWDGRPLTPEESVKQMFAVIDGLTKKDNGAFLSHKGNKEWL</sequence>
<name>A0A8K0XMJ1_9AGAR</name>
<evidence type="ECO:0000313" key="1">
    <source>
        <dbReference type="EMBL" id="KAH8093758.1"/>
    </source>
</evidence>
<dbReference type="EMBL" id="JAEVFJ010000028">
    <property type="protein sequence ID" value="KAH8093758.1"/>
    <property type="molecule type" value="Genomic_DNA"/>
</dbReference>
<dbReference type="Gene3D" id="3.40.50.720">
    <property type="entry name" value="NAD(P)-binding Rossmann-like Domain"/>
    <property type="match status" value="1"/>
</dbReference>
<dbReference type="PANTHER" id="PTHR45458">
    <property type="entry name" value="SHORT-CHAIN DEHYDROGENASE/REDUCTASE SDR"/>
    <property type="match status" value="1"/>
</dbReference>
<organism evidence="1 2">
    <name type="scientific">Cristinia sonorae</name>
    <dbReference type="NCBI Taxonomy" id="1940300"/>
    <lineage>
        <taxon>Eukaryota</taxon>
        <taxon>Fungi</taxon>
        <taxon>Dikarya</taxon>
        <taxon>Basidiomycota</taxon>
        <taxon>Agaricomycotina</taxon>
        <taxon>Agaricomycetes</taxon>
        <taxon>Agaricomycetidae</taxon>
        <taxon>Agaricales</taxon>
        <taxon>Pleurotineae</taxon>
        <taxon>Stephanosporaceae</taxon>
        <taxon>Cristinia</taxon>
    </lineage>
</organism>
<dbReference type="InterPro" id="IPR052184">
    <property type="entry name" value="SDR_enzymes"/>
</dbReference>
<dbReference type="CDD" id="cd05325">
    <property type="entry name" value="carb_red_sniffer_like_SDR_c"/>
    <property type="match status" value="1"/>
</dbReference>
<dbReference type="GO" id="GO:0016616">
    <property type="term" value="F:oxidoreductase activity, acting on the CH-OH group of donors, NAD or NADP as acceptor"/>
    <property type="evidence" value="ECO:0007669"/>
    <property type="project" value="TreeGrafter"/>
</dbReference>
<dbReference type="AlphaFoldDB" id="A0A8K0XMJ1"/>
<reference evidence="1" key="1">
    <citation type="journal article" date="2021" name="New Phytol.">
        <title>Evolutionary innovations through gain and loss of genes in the ectomycorrhizal Boletales.</title>
        <authorList>
            <person name="Wu G."/>
            <person name="Miyauchi S."/>
            <person name="Morin E."/>
            <person name="Kuo A."/>
            <person name="Drula E."/>
            <person name="Varga T."/>
            <person name="Kohler A."/>
            <person name="Feng B."/>
            <person name="Cao Y."/>
            <person name="Lipzen A."/>
            <person name="Daum C."/>
            <person name="Hundley H."/>
            <person name="Pangilinan J."/>
            <person name="Johnson J."/>
            <person name="Barry K."/>
            <person name="LaButti K."/>
            <person name="Ng V."/>
            <person name="Ahrendt S."/>
            <person name="Min B."/>
            <person name="Choi I.G."/>
            <person name="Park H."/>
            <person name="Plett J.M."/>
            <person name="Magnuson J."/>
            <person name="Spatafora J.W."/>
            <person name="Nagy L.G."/>
            <person name="Henrissat B."/>
            <person name="Grigoriev I.V."/>
            <person name="Yang Z.L."/>
            <person name="Xu J."/>
            <person name="Martin F.M."/>
        </authorList>
    </citation>
    <scope>NUCLEOTIDE SEQUENCE</scope>
    <source>
        <strain evidence="1">KKN 215</strain>
    </source>
</reference>
<protein>
    <submittedName>
        <fullName evidence="1">NAD(P)-binding protein</fullName>
    </submittedName>
</protein>
<keyword evidence="2" id="KW-1185">Reference proteome</keyword>
<evidence type="ECO:0000313" key="2">
    <source>
        <dbReference type="Proteomes" id="UP000813824"/>
    </source>
</evidence>
<dbReference type="SUPFAM" id="SSF51735">
    <property type="entry name" value="NAD(P)-binding Rossmann-fold domains"/>
    <property type="match status" value="1"/>
</dbReference>
<dbReference type="OrthoDB" id="9876299at2759"/>
<dbReference type="InterPro" id="IPR036291">
    <property type="entry name" value="NAD(P)-bd_dom_sf"/>
</dbReference>
<accession>A0A8K0XMJ1</accession>
<dbReference type="Pfam" id="PF00106">
    <property type="entry name" value="adh_short"/>
    <property type="match status" value="1"/>
</dbReference>
<dbReference type="PANTHER" id="PTHR45458:SF3">
    <property type="entry name" value="CHAIN DEHYDROGENASE (ATSC), PUTATIVE-RELATED"/>
    <property type="match status" value="1"/>
</dbReference>
<proteinExistence type="predicted"/>
<dbReference type="Proteomes" id="UP000813824">
    <property type="component" value="Unassembled WGS sequence"/>
</dbReference>
<dbReference type="InterPro" id="IPR002347">
    <property type="entry name" value="SDR_fam"/>
</dbReference>
<gene>
    <name evidence="1" type="ORF">BXZ70DRAFT_1035590</name>
</gene>
<comment type="caution">
    <text evidence="1">The sequence shown here is derived from an EMBL/GenBank/DDBJ whole genome shotgun (WGS) entry which is preliminary data.</text>
</comment>